<evidence type="ECO:0000313" key="3">
    <source>
        <dbReference type="EMBL" id="RGP59367.1"/>
    </source>
</evidence>
<gene>
    <name evidence="3" type="ORF">FSPOR_11379</name>
</gene>
<dbReference type="PANTHER" id="PTHR35179">
    <property type="entry name" value="PROTEIN CBG02620"/>
    <property type="match status" value="1"/>
</dbReference>
<dbReference type="PANTHER" id="PTHR35179:SF2">
    <property type="entry name" value="START DOMAIN-CONTAINING PROTEIN"/>
    <property type="match status" value="1"/>
</dbReference>
<feature type="compositionally biased region" description="Polar residues" evidence="2">
    <location>
        <begin position="8"/>
        <end position="26"/>
    </location>
</feature>
<keyword evidence="1" id="KW-0175">Coiled coil</keyword>
<proteinExistence type="predicted"/>
<reference evidence="3 4" key="1">
    <citation type="journal article" date="2018" name="PLoS Pathog.">
        <title>Evolution of structural diversity of trichothecenes, a family of toxins produced by plant pathogenic and entomopathogenic fungi.</title>
        <authorList>
            <person name="Proctor R.H."/>
            <person name="McCormick S.P."/>
            <person name="Kim H.S."/>
            <person name="Cardoza R.E."/>
            <person name="Stanley A.M."/>
            <person name="Lindo L."/>
            <person name="Kelly A."/>
            <person name="Brown D.W."/>
            <person name="Lee T."/>
            <person name="Vaughan M.M."/>
            <person name="Alexander N.J."/>
            <person name="Busman M."/>
            <person name="Gutierrez S."/>
        </authorList>
    </citation>
    <scope>NUCLEOTIDE SEQUENCE [LARGE SCALE GENOMIC DNA]</scope>
    <source>
        <strain evidence="3 4">NRRL 3299</strain>
    </source>
</reference>
<sequence length="587" mass="64838">MNRKHRGNSGSLSTANGHETNISTTHPLGDIIERITKDSLSSTGVRAEIGNVQSVASYNWVASSTPKILIPGEPPRWTPLKGSNKLPQDSGDYYRDINAASYPKHPLEPAIVSVMKMHPEPMPVNIVACGSSIGNLLRFVRGVDLNHCFRILVERVGDTIHLIRREDSPDQTIKGIKGFGHTFPEAYTTWGPTAKRSKSHQRIISYRFAGYDLLVRFEGDGFLGPFSPENNAKSSDTESDTNGLDQIESLGVSDSPVDISGNLVVLDGGENVPQTKIFDLKTRSVFSRAEDHLGDQLPRSWISQIPQFILAYHRHGLFRESDIEIKNVKSDIEEWQDQNQLSLNRLASLFYTIIDNARASDEGKLEIVWLKGGSLEIRKQLPGAGDVLSGPVKKQWEAWLGGGNEEKADPGNSERWEEFMATLSDSDEQSDYAIISPFLPNYKYVSPSALSAAYPTISTTLSTAYTTSSIIMASNMNVTQSPQEPSYISDIKVYHNGLPGDFRVESENLDVRLKATVDSHGRISDIEFKHRNGEQVRDGIFTDRRGSLYFTGDARLAQIAIVVMGIACETVGVPERVSIMVSPELDG</sequence>
<evidence type="ECO:0000313" key="4">
    <source>
        <dbReference type="Proteomes" id="UP000266152"/>
    </source>
</evidence>
<dbReference type="EMBL" id="PXOF01000221">
    <property type="protein sequence ID" value="RGP59367.1"/>
    <property type="molecule type" value="Genomic_DNA"/>
</dbReference>
<organism evidence="3 4">
    <name type="scientific">Fusarium sporotrichioides</name>
    <dbReference type="NCBI Taxonomy" id="5514"/>
    <lineage>
        <taxon>Eukaryota</taxon>
        <taxon>Fungi</taxon>
        <taxon>Dikarya</taxon>
        <taxon>Ascomycota</taxon>
        <taxon>Pezizomycotina</taxon>
        <taxon>Sordariomycetes</taxon>
        <taxon>Hypocreomycetidae</taxon>
        <taxon>Hypocreales</taxon>
        <taxon>Nectriaceae</taxon>
        <taxon>Fusarium</taxon>
    </lineage>
</organism>
<dbReference type="STRING" id="5514.A0A395RGZ3"/>
<accession>A0A395RGZ3</accession>
<evidence type="ECO:0000256" key="1">
    <source>
        <dbReference type="SAM" id="Coils"/>
    </source>
</evidence>
<feature type="compositionally biased region" description="Polar residues" evidence="2">
    <location>
        <begin position="228"/>
        <end position="244"/>
    </location>
</feature>
<protein>
    <submittedName>
        <fullName evidence="3">Feruloyl esterase b</fullName>
    </submittedName>
</protein>
<feature type="region of interest" description="Disordered" evidence="2">
    <location>
        <begin position="228"/>
        <end position="249"/>
    </location>
</feature>
<feature type="coiled-coil region" evidence="1">
    <location>
        <begin position="318"/>
        <end position="345"/>
    </location>
</feature>
<keyword evidence="4" id="KW-1185">Reference proteome</keyword>
<feature type="region of interest" description="Disordered" evidence="2">
    <location>
        <begin position="1"/>
        <end position="28"/>
    </location>
</feature>
<comment type="caution">
    <text evidence="3">The sequence shown here is derived from an EMBL/GenBank/DDBJ whole genome shotgun (WGS) entry which is preliminary data.</text>
</comment>
<dbReference type="AlphaFoldDB" id="A0A395RGZ3"/>
<name>A0A395RGZ3_FUSSP</name>
<evidence type="ECO:0000256" key="2">
    <source>
        <dbReference type="SAM" id="MobiDB-lite"/>
    </source>
</evidence>
<dbReference type="Proteomes" id="UP000266152">
    <property type="component" value="Unassembled WGS sequence"/>
</dbReference>